<organism evidence="2 3">
    <name type="scientific">Marchantia polymorpha subsp. ruderalis</name>
    <dbReference type="NCBI Taxonomy" id="1480154"/>
    <lineage>
        <taxon>Eukaryota</taxon>
        <taxon>Viridiplantae</taxon>
        <taxon>Streptophyta</taxon>
        <taxon>Embryophyta</taxon>
        <taxon>Marchantiophyta</taxon>
        <taxon>Marchantiopsida</taxon>
        <taxon>Marchantiidae</taxon>
        <taxon>Marchantiales</taxon>
        <taxon>Marchantiaceae</taxon>
        <taxon>Marchantia</taxon>
    </lineage>
</organism>
<accession>A0A176VK26</accession>
<comment type="caution">
    <text evidence="2">The sequence shown here is derived from an EMBL/GenBank/DDBJ whole genome shotgun (WGS) entry which is preliminary data.</text>
</comment>
<feature type="region of interest" description="Disordered" evidence="1">
    <location>
        <begin position="175"/>
        <end position="203"/>
    </location>
</feature>
<feature type="compositionally biased region" description="Basic and acidic residues" evidence="1">
    <location>
        <begin position="188"/>
        <end position="203"/>
    </location>
</feature>
<dbReference type="EMBL" id="LVLJ01003509">
    <property type="protein sequence ID" value="OAE21240.1"/>
    <property type="molecule type" value="Genomic_DNA"/>
</dbReference>
<name>A0A176VK26_MARPO</name>
<dbReference type="AlphaFoldDB" id="A0A176VK26"/>
<reference evidence="2" key="1">
    <citation type="submission" date="2016-03" db="EMBL/GenBank/DDBJ databases">
        <title>Mechanisms controlling the formation of the plant cell surface in tip-growing cells are functionally conserved among land plants.</title>
        <authorList>
            <person name="Honkanen S."/>
            <person name="Jones V.A."/>
            <person name="Morieri G."/>
            <person name="Champion C."/>
            <person name="Hetherington A.J."/>
            <person name="Kelly S."/>
            <person name="Saint-Marcoux D."/>
            <person name="Proust H."/>
            <person name="Prescott H."/>
            <person name="Dolan L."/>
        </authorList>
    </citation>
    <scope>NUCLEOTIDE SEQUENCE [LARGE SCALE GENOMIC DNA]</scope>
    <source>
        <tissue evidence="2">Whole gametophyte</tissue>
    </source>
</reference>
<feature type="compositionally biased region" description="Polar residues" evidence="1">
    <location>
        <begin position="175"/>
        <end position="187"/>
    </location>
</feature>
<proteinExistence type="predicted"/>
<protein>
    <submittedName>
        <fullName evidence="2">Uncharacterized protein</fullName>
    </submittedName>
</protein>
<gene>
    <name evidence="2" type="ORF">AXG93_3833s1190</name>
</gene>
<keyword evidence="3" id="KW-1185">Reference proteome</keyword>
<evidence type="ECO:0000313" key="2">
    <source>
        <dbReference type="EMBL" id="OAE21240.1"/>
    </source>
</evidence>
<evidence type="ECO:0000313" key="3">
    <source>
        <dbReference type="Proteomes" id="UP000077202"/>
    </source>
</evidence>
<sequence>MLAHQEFQAYFESSDYYLDHQSRNFPVANLMSSDEDEGAAQASLTQRTFTGISVSAPGSAPSMAFDSWGARSAQACLRLNHVYEREPGGEWQLHHFELPFGTKSTVSRRAIRTASSSVIMLEYTDTSYALFAVAYVIIRGLEELMIIKIQKPTGTRVTGVQKTYHDQAGTAGLSNLGTTYEEASTNTRKLEWHSTDKRELRPR</sequence>
<dbReference type="Proteomes" id="UP000077202">
    <property type="component" value="Unassembled WGS sequence"/>
</dbReference>
<evidence type="ECO:0000256" key="1">
    <source>
        <dbReference type="SAM" id="MobiDB-lite"/>
    </source>
</evidence>